<feature type="signal peptide" evidence="1">
    <location>
        <begin position="1"/>
        <end position="30"/>
    </location>
</feature>
<sequence>MRKLAWAARGTAAVAGALLAGALVTPSALANDDPTPKDTQAAAADESKRCSVARDVSSTVVDYSGAGGLFETVFRAATDRQGHAFLNDSRNPGVWINLGLLAGAPQCVSGTAVSVTEEDPGHLYITLLASNGVIRQAVCTTASGTPFTPANLPAACGAGFAPLAYTPVI</sequence>
<evidence type="ECO:0000256" key="1">
    <source>
        <dbReference type="SAM" id="SignalP"/>
    </source>
</evidence>
<reference evidence="3" key="1">
    <citation type="submission" date="2020-09" db="EMBL/GenBank/DDBJ databases">
        <title>Whole genome shotgun sequence of Streptomyces cinnamonensis NBRC 15873.</title>
        <authorList>
            <person name="Komaki H."/>
            <person name="Tamura T."/>
        </authorList>
    </citation>
    <scope>NUCLEOTIDE SEQUENCE [LARGE SCALE GENOMIC DNA]</scope>
    <source>
        <strain evidence="3">NBRC 15873</strain>
    </source>
</reference>
<keyword evidence="3" id="KW-1185">Reference proteome</keyword>
<feature type="chain" id="PRO_5047244694" description="Secreted protein" evidence="1">
    <location>
        <begin position="31"/>
        <end position="169"/>
    </location>
</feature>
<name>A0ABQ3NTS4_STRVG</name>
<dbReference type="EMBL" id="BNDV01000013">
    <property type="protein sequence ID" value="GHI16180.1"/>
    <property type="molecule type" value="Genomic_DNA"/>
</dbReference>
<organism evidence="2 3">
    <name type="scientific">Streptomyces virginiae</name>
    <name type="common">Streptomyces cinnamonensis</name>
    <dbReference type="NCBI Taxonomy" id="1961"/>
    <lineage>
        <taxon>Bacteria</taxon>
        <taxon>Bacillati</taxon>
        <taxon>Actinomycetota</taxon>
        <taxon>Actinomycetes</taxon>
        <taxon>Kitasatosporales</taxon>
        <taxon>Streptomycetaceae</taxon>
        <taxon>Streptomyces</taxon>
    </lineage>
</organism>
<evidence type="ECO:0008006" key="4">
    <source>
        <dbReference type="Google" id="ProtNLM"/>
    </source>
</evidence>
<evidence type="ECO:0000313" key="2">
    <source>
        <dbReference type="EMBL" id="GHI16180.1"/>
    </source>
</evidence>
<proteinExistence type="predicted"/>
<keyword evidence="1" id="KW-0732">Signal</keyword>
<dbReference type="GeneID" id="86951675"/>
<accession>A0ABQ3NTS4</accession>
<evidence type="ECO:0000313" key="3">
    <source>
        <dbReference type="Proteomes" id="UP000660554"/>
    </source>
</evidence>
<protein>
    <recommendedName>
        <fullName evidence="4">Secreted protein</fullName>
    </recommendedName>
</protein>
<comment type="caution">
    <text evidence="2">The sequence shown here is derived from an EMBL/GenBank/DDBJ whole genome shotgun (WGS) entry which is preliminary data.</text>
</comment>
<gene>
    <name evidence="2" type="ORF">Scinn_56430</name>
</gene>
<dbReference type="Proteomes" id="UP000660554">
    <property type="component" value="Unassembled WGS sequence"/>
</dbReference>
<dbReference type="RefSeq" id="WP_051735210.1">
    <property type="nucleotide sequence ID" value="NZ_BMRU01000042.1"/>
</dbReference>